<comment type="caution">
    <text evidence="1">The sequence shown here is derived from an EMBL/GenBank/DDBJ whole genome shotgun (WGS) entry which is preliminary data.</text>
</comment>
<protein>
    <submittedName>
        <fullName evidence="1">Uncharacterized protein</fullName>
    </submittedName>
</protein>
<dbReference type="Proteomes" id="UP001187682">
    <property type="component" value="Unassembled WGS sequence"/>
</dbReference>
<reference evidence="1" key="1">
    <citation type="submission" date="2018-03" db="EMBL/GenBank/DDBJ databases">
        <authorList>
            <person name="Guldener U."/>
        </authorList>
    </citation>
    <scope>NUCLEOTIDE SEQUENCE</scope>
</reference>
<keyword evidence="2" id="KW-1185">Reference proteome</keyword>
<evidence type="ECO:0000313" key="1">
    <source>
        <dbReference type="EMBL" id="SPO01930.1"/>
    </source>
</evidence>
<sequence length="125" mass="14496">MLWPLRKQLSQTLDDGVVHLDKRGARGVLFKVTLLRYSYTFVSKATTAGFIPELKHEADIYRHLLELQGICVPVFLKAVDLRELNRTYYYKSYESYETKVSIAHMVHFMFLSYSGSSLDEVEVPD</sequence>
<name>A0AAE8MZ49_9PEZI</name>
<organism evidence="1 2">
    <name type="scientific">Cephalotrichum gorgonifer</name>
    <dbReference type="NCBI Taxonomy" id="2041049"/>
    <lineage>
        <taxon>Eukaryota</taxon>
        <taxon>Fungi</taxon>
        <taxon>Dikarya</taxon>
        <taxon>Ascomycota</taxon>
        <taxon>Pezizomycotina</taxon>
        <taxon>Sordariomycetes</taxon>
        <taxon>Hypocreomycetidae</taxon>
        <taxon>Microascales</taxon>
        <taxon>Microascaceae</taxon>
        <taxon>Cephalotrichum</taxon>
    </lineage>
</organism>
<accession>A0AAE8MZ49</accession>
<gene>
    <name evidence="1" type="ORF">DNG_04603</name>
</gene>
<proteinExistence type="predicted"/>
<dbReference type="AlphaFoldDB" id="A0AAE8MZ49"/>
<evidence type="ECO:0000313" key="2">
    <source>
        <dbReference type="Proteomes" id="UP001187682"/>
    </source>
</evidence>
<dbReference type="EMBL" id="ONZQ02000005">
    <property type="protein sequence ID" value="SPO01930.1"/>
    <property type="molecule type" value="Genomic_DNA"/>
</dbReference>